<keyword evidence="3" id="KW-1185">Reference proteome</keyword>
<evidence type="ECO:0000256" key="1">
    <source>
        <dbReference type="SAM" id="MobiDB-lite"/>
    </source>
</evidence>
<dbReference type="EMBL" id="JAPEUV010000007">
    <property type="protein sequence ID" value="KAJ4342235.1"/>
    <property type="molecule type" value="Genomic_DNA"/>
</dbReference>
<comment type="caution">
    <text evidence="2">The sequence shown here is derived from an EMBL/GenBank/DDBJ whole genome shotgun (WGS) entry which is preliminary data.</text>
</comment>
<feature type="region of interest" description="Disordered" evidence="1">
    <location>
        <begin position="1"/>
        <end position="38"/>
    </location>
</feature>
<dbReference type="Proteomes" id="UP001140562">
    <property type="component" value="Unassembled WGS sequence"/>
</dbReference>
<dbReference type="AlphaFoldDB" id="A0A9W8X6H7"/>
<reference evidence="2" key="1">
    <citation type="submission" date="2022-10" db="EMBL/GenBank/DDBJ databases">
        <title>Tapping the CABI collections for fungal endophytes: first genome assemblies for Collariella, Neodidymelliopsis, Ascochyta clinopodiicola, Didymella pomorum, Didymosphaeria variabile, Neocosmospora piperis and Neocucurbitaria cava.</title>
        <authorList>
            <person name="Hill R."/>
        </authorList>
    </citation>
    <scope>NUCLEOTIDE SEQUENCE</scope>
    <source>
        <strain evidence="2">IMI 360193</strain>
    </source>
</reference>
<dbReference type="OrthoDB" id="3795156at2759"/>
<accession>A0A9W8X6H7</accession>
<organism evidence="2 3">
    <name type="scientific">Didymella glomerata</name>
    <dbReference type="NCBI Taxonomy" id="749621"/>
    <lineage>
        <taxon>Eukaryota</taxon>
        <taxon>Fungi</taxon>
        <taxon>Dikarya</taxon>
        <taxon>Ascomycota</taxon>
        <taxon>Pezizomycotina</taxon>
        <taxon>Dothideomycetes</taxon>
        <taxon>Pleosporomycetidae</taxon>
        <taxon>Pleosporales</taxon>
        <taxon>Pleosporineae</taxon>
        <taxon>Didymellaceae</taxon>
        <taxon>Didymella</taxon>
    </lineage>
</organism>
<proteinExistence type="predicted"/>
<gene>
    <name evidence="2" type="ORF">N0V87_001220</name>
</gene>
<evidence type="ECO:0000313" key="2">
    <source>
        <dbReference type="EMBL" id="KAJ4342235.1"/>
    </source>
</evidence>
<feature type="compositionally biased region" description="Basic and acidic residues" evidence="1">
    <location>
        <begin position="12"/>
        <end position="31"/>
    </location>
</feature>
<sequence length="207" mass="23742">MALKLDIPQKQSTREQQRKLNRRRADAERWKPKLQRPYPRLGEIRTAYPLKLMRHYPKPNTFSQPNFVKPKIDTSARVSRLLEQFPLTDTTHADGAEYEELSPSPVSPVDQAIPLSTLRENFEEARSAHTGLQANKHITESEEAQRSAWLAFSLPEEGRSDRGREAMMQSGLITDDLDLEAAGQRNQLPEWKKHCTGRFAKGRKAAR</sequence>
<evidence type="ECO:0000313" key="3">
    <source>
        <dbReference type="Proteomes" id="UP001140562"/>
    </source>
</evidence>
<name>A0A9W8X6H7_9PLEO</name>
<protein>
    <submittedName>
        <fullName evidence="2">Uncharacterized protein</fullName>
    </submittedName>
</protein>